<dbReference type="Gene3D" id="3.30.160.60">
    <property type="entry name" value="Classic Zinc Finger"/>
    <property type="match status" value="5"/>
</dbReference>
<feature type="compositionally biased region" description="Low complexity" evidence="10">
    <location>
        <begin position="592"/>
        <end position="605"/>
    </location>
</feature>
<feature type="compositionally biased region" description="Low complexity" evidence="10">
    <location>
        <begin position="367"/>
        <end position="385"/>
    </location>
</feature>
<dbReference type="FunFam" id="3.30.160.60:FF:000145">
    <property type="entry name" value="Zinc finger protein 574"/>
    <property type="match status" value="1"/>
</dbReference>
<feature type="region of interest" description="Disordered" evidence="10">
    <location>
        <begin position="498"/>
        <end position="539"/>
    </location>
</feature>
<feature type="domain" description="C2H2-type" evidence="11">
    <location>
        <begin position="650"/>
        <end position="678"/>
    </location>
</feature>
<name>A0A1D1VUN4_RAMVA</name>
<feature type="compositionally biased region" description="Low complexity" evidence="10">
    <location>
        <begin position="218"/>
        <end position="231"/>
    </location>
</feature>
<protein>
    <recommendedName>
        <fullName evidence="11">C2H2-type domain-containing protein</fullName>
    </recommendedName>
</protein>
<evidence type="ECO:0000256" key="10">
    <source>
        <dbReference type="SAM" id="MobiDB-lite"/>
    </source>
</evidence>
<keyword evidence="2" id="KW-0479">Metal-binding</keyword>
<evidence type="ECO:0000313" key="13">
    <source>
        <dbReference type="Proteomes" id="UP000186922"/>
    </source>
</evidence>
<feature type="compositionally biased region" description="Polar residues" evidence="10">
    <location>
        <begin position="516"/>
        <end position="525"/>
    </location>
</feature>
<dbReference type="GO" id="GO:0008270">
    <property type="term" value="F:zinc ion binding"/>
    <property type="evidence" value="ECO:0007669"/>
    <property type="project" value="UniProtKB-KW"/>
</dbReference>
<dbReference type="PANTHER" id="PTHR16515:SF49">
    <property type="entry name" value="GASTRULA ZINC FINGER PROTEIN XLCGF49.1-LIKE-RELATED"/>
    <property type="match status" value="1"/>
</dbReference>
<dbReference type="PROSITE" id="PS00028">
    <property type="entry name" value="ZINC_FINGER_C2H2_1"/>
    <property type="match status" value="6"/>
</dbReference>
<evidence type="ECO:0000256" key="4">
    <source>
        <dbReference type="ARBA" id="ARBA00022771"/>
    </source>
</evidence>
<evidence type="ECO:0000256" key="6">
    <source>
        <dbReference type="ARBA" id="ARBA00023015"/>
    </source>
</evidence>
<reference evidence="12 13" key="1">
    <citation type="journal article" date="2016" name="Nat. Commun.">
        <title>Extremotolerant tardigrade genome and improved radiotolerance of human cultured cells by tardigrade-unique protein.</title>
        <authorList>
            <person name="Hashimoto T."/>
            <person name="Horikawa D.D."/>
            <person name="Saito Y."/>
            <person name="Kuwahara H."/>
            <person name="Kozuka-Hata H."/>
            <person name="Shin-I T."/>
            <person name="Minakuchi Y."/>
            <person name="Ohishi K."/>
            <person name="Motoyama A."/>
            <person name="Aizu T."/>
            <person name="Enomoto A."/>
            <person name="Kondo K."/>
            <person name="Tanaka S."/>
            <person name="Hara Y."/>
            <person name="Koshikawa S."/>
            <person name="Sagara H."/>
            <person name="Miura T."/>
            <person name="Yokobori S."/>
            <person name="Miyagawa K."/>
            <person name="Suzuki Y."/>
            <person name="Kubo T."/>
            <person name="Oyama M."/>
            <person name="Kohara Y."/>
            <person name="Fujiyama A."/>
            <person name="Arakawa K."/>
            <person name="Katayama T."/>
            <person name="Toyoda A."/>
            <person name="Kunieda T."/>
        </authorList>
    </citation>
    <scope>NUCLEOTIDE SEQUENCE [LARGE SCALE GENOMIC DNA]</scope>
    <source>
        <strain evidence="12 13">YOKOZUNA-1</strain>
    </source>
</reference>
<feature type="region of interest" description="Disordered" evidence="10">
    <location>
        <begin position="188"/>
        <end position="282"/>
    </location>
</feature>
<dbReference type="InterPro" id="IPR013087">
    <property type="entry name" value="Znf_C2H2_type"/>
</dbReference>
<keyword evidence="5" id="KW-0862">Zinc</keyword>
<comment type="caution">
    <text evidence="12">The sequence shown here is derived from an EMBL/GenBank/DDBJ whole genome shotgun (WGS) entry which is preliminary data.</text>
</comment>
<gene>
    <name evidence="12" type="primary">RvY_14287-1</name>
    <name evidence="12" type="synonym">RvY_14287.1</name>
    <name evidence="12" type="ORF">RvY_14287</name>
</gene>
<feature type="compositionally biased region" description="Polar residues" evidence="10">
    <location>
        <begin position="579"/>
        <end position="591"/>
    </location>
</feature>
<dbReference type="InterPro" id="IPR046341">
    <property type="entry name" value="SET_dom_sf"/>
</dbReference>
<dbReference type="EMBL" id="BDGG01000010">
    <property type="protein sequence ID" value="GAV03923.1"/>
    <property type="molecule type" value="Genomic_DNA"/>
</dbReference>
<dbReference type="Gene3D" id="2.170.270.10">
    <property type="entry name" value="SET domain"/>
    <property type="match status" value="1"/>
</dbReference>
<dbReference type="AlphaFoldDB" id="A0A1D1VUN4"/>
<dbReference type="InterPro" id="IPR050331">
    <property type="entry name" value="Zinc_finger"/>
</dbReference>
<feature type="compositionally biased region" description="Polar residues" evidence="10">
    <location>
        <begin position="204"/>
        <end position="217"/>
    </location>
</feature>
<dbReference type="STRING" id="947166.A0A1D1VUN4"/>
<feature type="domain" description="C2H2-type" evidence="11">
    <location>
        <begin position="414"/>
        <end position="443"/>
    </location>
</feature>
<proteinExistence type="predicted"/>
<dbReference type="GO" id="GO:0005634">
    <property type="term" value="C:nucleus"/>
    <property type="evidence" value="ECO:0007669"/>
    <property type="project" value="UniProtKB-SubCell"/>
</dbReference>
<evidence type="ECO:0000256" key="2">
    <source>
        <dbReference type="ARBA" id="ARBA00022723"/>
    </source>
</evidence>
<keyword evidence="7" id="KW-0804">Transcription</keyword>
<feature type="region of interest" description="Disordered" evidence="10">
    <location>
        <begin position="356"/>
        <end position="387"/>
    </location>
</feature>
<evidence type="ECO:0000256" key="7">
    <source>
        <dbReference type="ARBA" id="ARBA00023163"/>
    </source>
</evidence>
<keyword evidence="8" id="KW-0539">Nucleus</keyword>
<feature type="region of interest" description="Disordered" evidence="10">
    <location>
        <begin position="578"/>
        <end position="623"/>
    </location>
</feature>
<feature type="domain" description="C2H2-type" evidence="11">
    <location>
        <begin position="386"/>
        <end position="413"/>
    </location>
</feature>
<evidence type="ECO:0000256" key="3">
    <source>
        <dbReference type="ARBA" id="ARBA00022737"/>
    </source>
</evidence>
<accession>A0A1D1VUN4</accession>
<keyword evidence="6" id="KW-0805">Transcription regulation</keyword>
<dbReference type="PROSITE" id="PS50157">
    <property type="entry name" value="ZINC_FINGER_C2H2_2"/>
    <property type="match status" value="6"/>
</dbReference>
<evidence type="ECO:0000256" key="8">
    <source>
        <dbReference type="ARBA" id="ARBA00023242"/>
    </source>
</evidence>
<evidence type="ECO:0000259" key="11">
    <source>
        <dbReference type="PROSITE" id="PS50157"/>
    </source>
</evidence>
<dbReference type="GO" id="GO:0010468">
    <property type="term" value="P:regulation of gene expression"/>
    <property type="evidence" value="ECO:0007669"/>
    <property type="project" value="TreeGrafter"/>
</dbReference>
<feature type="domain" description="C2H2-type" evidence="11">
    <location>
        <begin position="622"/>
        <end position="649"/>
    </location>
</feature>
<dbReference type="InterPro" id="IPR036236">
    <property type="entry name" value="Znf_C2H2_sf"/>
</dbReference>
<keyword evidence="4 9" id="KW-0863">Zinc-finger</keyword>
<dbReference type="Proteomes" id="UP000186922">
    <property type="component" value="Unassembled WGS sequence"/>
</dbReference>
<evidence type="ECO:0000256" key="1">
    <source>
        <dbReference type="ARBA" id="ARBA00004123"/>
    </source>
</evidence>
<dbReference type="PANTHER" id="PTHR16515">
    <property type="entry name" value="PR DOMAIN ZINC FINGER PROTEIN"/>
    <property type="match status" value="1"/>
</dbReference>
<dbReference type="SUPFAM" id="SSF57667">
    <property type="entry name" value="beta-beta-alpha zinc fingers"/>
    <property type="match status" value="3"/>
</dbReference>
<feature type="compositionally biased region" description="Basic and acidic residues" evidence="10">
    <location>
        <begin position="261"/>
        <end position="282"/>
    </location>
</feature>
<evidence type="ECO:0000313" key="12">
    <source>
        <dbReference type="EMBL" id="GAV03923.1"/>
    </source>
</evidence>
<dbReference type="InterPro" id="IPR001214">
    <property type="entry name" value="SET_dom"/>
</dbReference>
<keyword evidence="13" id="KW-1185">Reference proteome</keyword>
<evidence type="ECO:0000256" key="9">
    <source>
        <dbReference type="PROSITE-ProRule" id="PRU00042"/>
    </source>
</evidence>
<keyword evidence="3" id="KW-0677">Repeat</keyword>
<dbReference type="OrthoDB" id="3533395at2759"/>
<comment type="subcellular location">
    <subcellularLocation>
        <location evidence="1">Nucleus</location>
    </subcellularLocation>
</comment>
<dbReference type="Pfam" id="PF21549">
    <property type="entry name" value="PRDM2_PR"/>
    <property type="match status" value="1"/>
</dbReference>
<dbReference type="Pfam" id="PF00096">
    <property type="entry name" value="zf-C2H2"/>
    <property type="match status" value="3"/>
</dbReference>
<dbReference type="SMART" id="SM00355">
    <property type="entry name" value="ZnF_C2H2"/>
    <property type="match status" value="6"/>
</dbReference>
<evidence type="ECO:0000256" key="5">
    <source>
        <dbReference type="ARBA" id="ARBA00022833"/>
    </source>
</evidence>
<feature type="domain" description="C2H2-type" evidence="11">
    <location>
        <begin position="444"/>
        <end position="471"/>
    </location>
</feature>
<organism evidence="12 13">
    <name type="scientific">Ramazzottius varieornatus</name>
    <name type="common">Water bear</name>
    <name type="synonym">Tardigrade</name>
    <dbReference type="NCBI Taxonomy" id="947166"/>
    <lineage>
        <taxon>Eukaryota</taxon>
        <taxon>Metazoa</taxon>
        <taxon>Ecdysozoa</taxon>
        <taxon>Tardigrada</taxon>
        <taxon>Eutardigrada</taxon>
        <taxon>Parachela</taxon>
        <taxon>Hypsibioidea</taxon>
        <taxon>Ramazzottiidae</taxon>
        <taxon>Ramazzottius</taxon>
    </lineage>
</organism>
<feature type="domain" description="C2H2-type" evidence="11">
    <location>
        <begin position="473"/>
        <end position="500"/>
    </location>
</feature>
<sequence>MDSNILWCEDCRRSLPGDCPLHGPLRHIEDASIPPRSILTAPCQVSVRTATVTADGDPIVGVFASVNLQPRTSFGPVKANVVIVPPPVGENRLLLKCFRSGIDVGYYDVLNERNSNWLIYVRPALTGRQINVIVYLQGDDIFFCTAKAISADEELRAWYASDLVDLMGLPHIPEGDVASIPSTAVSVIRPTSRGAKRMRDRNGSTEAASPRSPQETLSHPGGSSSDSSPESRVNRRKCHKPQRVPQDFDNGESPADSVQESSRDTEDPHSSRNDTNESNHADEADDVEIVAEMAPISVQPTMPVPSPFDFPLFNSIFFPTAQRLVEQQQRLGLPLSPLTPFYFLPRINPAQFDVSSAPEDLSAQDISSRSPQSSSVESETESTPRGTCYECGQKFPDKAALMEHAATHVGGRPYICSYPTCDKFFTSKYKLLRHELIHSHEKRHHCPLCFKKFHRKDHLNNHLKVHEKSKVRLECQLCGCVFAKKWTYEKHLALHERDQDSTNASDNNSHNRKFSMDSQTNSMPSSEEEQRDSKRESNWSEYVQEYREDTPEPLSLKMAVDRDNCGDSDGEVRREIEAPQSSSSIVTNAHQNGYDDGNNGNNGNGTHTLAHKKQHANQKPSHPCEVCGKVFSASKDLRRHMQTHLGIKPNLCPYCPKKFTRKDHVRRHVQTVHSEECRKNPAYASPRQLQLLARNGELEEPVNRPEDLSMNLTVKRESDF</sequence>